<evidence type="ECO:0000313" key="13">
    <source>
        <dbReference type="Proteomes" id="UP001054902"/>
    </source>
</evidence>
<dbReference type="Gene3D" id="1.10.287.70">
    <property type="match status" value="2"/>
</dbReference>
<feature type="transmembrane region" description="Helical" evidence="10">
    <location>
        <begin position="244"/>
        <end position="265"/>
    </location>
</feature>
<feature type="transmembrane region" description="Helical" evidence="10">
    <location>
        <begin position="76"/>
        <end position="98"/>
    </location>
</feature>
<dbReference type="PANTHER" id="PTHR11003">
    <property type="entry name" value="POTASSIUM CHANNEL, SUBFAMILY K"/>
    <property type="match status" value="1"/>
</dbReference>
<evidence type="ECO:0000256" key="4">
    <source>
        <dbReference type="ARBA" id="ARBA00022837"/>
    </source>
</evidence>
<dbReference type="GO" id="GO:0015271">
    <property type="term" value="F:outward rectifier potassium channel activity"/>
    <property type="evidence" value="ECO:0007669"/>
    <property type="project" value="TreeGrafter"/>
</dbReference>
<keyword evidence="2" id="KW-0813">Transport</keyword>
<evidence type="ECO:0000259" key="11">
    <source>
        <dbReference type="PROSITE" id="PS50222"/>
    </source>
</evidence>
<dbReference type="Proteomes" id="UP001054902">
    <property type="component" value="Unassembled WGS sequence"/>
</dbReference>
<evidence type="ECO:0000256" key="7">
    <source>
        <dbReference type="ARBA" id="ARBA00023136"/>
    </source>
</evidence>
<reference evidence="12 13" key="1">
    <citation type="journal article" date="2021" name="Sci. Rep.">
        <title>The genome of the diatom Chaetoceros tenuissimus carries an ancient integrated fragment of an extant virus.</title>
        <authorList>
            <person name="Hongo Y."/>
            <person name="Kimura K."/>
            <person name="Takaki Y."/>
            <person name="Yoshida Y."/>
            <person name="Baba S."/>
            <person name="Kobayashi G."/>
            <person name="Nagasaki K."/>
            <person name="Hano T."/>
            <person name="Tomaru Y."/>
        </authorList>
    </citation>
    <scope>NUCLEOTIDE SEQUENCE [LARGE SCALE GENOMIC DNA]</scope>
    <source>
        <strain evidence="12 13">NIES-3715</strain>
    </source>
</reference>
<keyword evidence="7 10" id="KW-0472">Membrane</keyword>
<keyword evidence="5 10" id="KW-1133">Transmembrane helix</keyword>
<accession>A0AAD3DE82</accession>
<comment type="caution">
    <text evidence="12">The sequence shown here is derived from an EMBL/GenBank/DDBJ whole genome shotgun (WGS) entry which is preliminary data.</text>
</comment>
<keyword evidence="3 10" id="KW-0812">Transmembrane</keyword>
<name>A0AAD3DE82_9STRA</name>
<dbReference type="PROSITE" id="PS50222">
    <property type="entry name" value="EF_HAND_2"/>
    <property type="match status" value="2"/>
</dbReference>
<dbReference type="EMBL" id="BLLK01000074">
    <property type="protein sequence ID" value="GFH61671.1"/>
    <property type="molecule type" value="Genomic_DNA"/>
</dbReference>
<dbReference type="InterPro" id="IPR013099">
    <property type="entry name" value="K_chnl_dom"/>
</dbReference>
<evidence type="ECO:0000256" key="6">
    <source>
        <dbReference type="ARBA" id="ARBA00023065"/>
    </source>
</evidence>
<dbReference type="PROSITE" id="PS00018">
    <property type="entry name" value="EF_HAND_1"/>
    <property type="match status" value="1"/>
</dbReference>
<evidence type="ECO:0000256" key="9">
    <source>
        <dbReference type="SAM" id="MobiDB-lite"/>
    </source>
</evidence>
<feature type="domain" description="EF-hand" evidence="11">
    <location>
        <begin position="323"/>
        <end position="358"/>
    </location>
</feature>
<dbReference type="GO" id="GO:0005737">
    <property type="term" value="C:cytoplasm"/>
    <property type="evidence" value="ECO:0007669"/>
    <property type="project" value="UniProtKB-ARBA"/>
</dbReference>
<dbReference type="AlphaFoldDB" id="A0AAD3DE82"/>
<organism evidence="12 13">
    <name type="scientific">Chaetoceros tenuissimus</name>
    <dbReference type="NCBI Taxonomy" id="426638"/>
    <lineage>
        <taxon>Eukaryota</taxon>
        <taxon>Sar</taxon>
        <taxon>Stramenopiles</taxon>
        <taxon>Ochrophyta</taxon>
        <taxon>Bacillariophyta</taxon>
        <taxon>Coscinodiscophyceae</taxon>
        <taxon>Chaetocerotophycidae</taxon>
        <taxon>Chaetocerotales</taxon>
        <taxon>Chaetocerotaceae</taxon>
        <taxon>Chaetoceros</taxon>
    </lineage>
</organism>
<evidence type="ECO:0000313" key="12">
    <source>
        <dbReference type="EMBL" id="GFH61671.1"/>
    </source>
</evidence>
<evidence type="ECO:0000256" key="2">
    <source>
        <dbReference type="ARBA" id="ARBA00022448"/>
    </source>
</evidence>
<evidence type="ECO:0000256" key="1">
    <source>
        <dbReference type="ARBA" id="ARBA00004141"/>
    </source>
</evidence>
<evidence type="ECO:0000256" key="3">
    <source>
        <dbReference type="ARBA" id="ARBA00022692"/>
    </source>
</evidence>
<proteinExistence type="predicted"/>
<feature type="transmembrane region" description="Helical" evidence="10">
    <location>
        <begin position="194"/>
        <end position="212"/>
    </location>
</feature>
<dbReference type="InterPro" id="IPR018247">
    <property type="entry name" value="EF_Hand_1_Ca_BS"/>
</dbReference>
<dbReference type="GO" id="GO:0005886">
    <property type="term" value="C:plasma membrane"/>
    <property type="evidence" value="ECO:0007669"/>
    <property type="project" value="TreeGrafter"/>
</dbReference>
<keyword evidence="6" id="KW-0406">Ion transport</keyword>
<dbReference type="GO" id="GO:0030322">
    <property type="term" value="P:stabilization of membrane potential"/>
    <property type="evidence" value="ECO:0007669"/>
    <property type="project" value="TreeGrafter"/>
</dbReference>
<gene>
    <name evidence="12" type="ORF">CTEN210_18147</name>
</gene>
<dbReference type="InterPro" id="IPR003280">
    <property type="entry name" value="2pore_dom_K_chnl"/>
</dbReference>
<dbReference type="Pfam" id="PF07885">
    <property type="entry name" value="Ion_trans_2"/>
    <property type="match status" value="2"/>
</dbReference>
<sequence>MSSSFTDSLCGASPSTNDAFNTNPTSTAAGPTSQKPTVHTAVAIAQQMKLRQDKKLQSEAGLTSDFLNFTSSPKTVLMAFFLIIIYLVSGTVIFYTWIEEWSAVDAIYFTICTFTTIGFGDIYPQTMGQRIFAIFFVVFGIMIIGGVVLGILTDALFNLVKNGKKKAVNDFMDKFEDGTDSIDEAKVITSLSKLLTIAVVVAMLFGPAFIIGHLEGWKFYQSLYFAVVASSTVGYGDLSPQNTNTRIIACFYLPLCVTIMAGLFAKTTSIFMDKKAAKAEAGFLERKLTREDIANMDIEGDGKVDSEEFLVFMLCALGKVSADDIEKIYKSFNSLDEDKSGELDLTDIADTICEESQDKGEEVV</sequence>
<evidence type="ECO:0000256" key="5">
    <source>
        <dbReference type="ARBA" id="ARBA00022989"/>
    </source>
</evidence>
<dbReference type="PANTHER" id="PTHR11003:SF291">
    <property type="entry name" value="IP11374P"/>
    <property type="match status" value="1"/>
</dbReference>
<dbReference type="Gene3D" id="1.10.238.10">
    <property type="entry name" value="EF-hand"/>
    <property type="match status" value="1"/>
</dbReference>
<evidence type="ECO:0000256" key="10">
    <source>
        <dbReference type="SAM" id="Phobius"/>
    </source>
</evidence>
<feature type="transmembrane region" description="Helical" evidence="10">
    <location>
        <begin position="131"/>
        <end position="152"/>
    </location>
</feature>
<dbReference type="GO" id="GO:0005509">
    <property type="term" value="F:calcium ion binding"/>
    <property type="evidence" value="ECO:0007669"/>
    <property type="project" value="InterPro"/>
</dbReference>
<dbReference type="SUPFAM" id="SSF81324">
    <property type="entry name" value="Voltage-gated potassium channels"/>
    <property type="match status" value="2"/>
</dbReference>
<feature type="region of interest" description="Disordered" evidence="9">
    <location>
        <begin position="16"/>
        <end position="36"/>
    </location>
</feature>
<dbReference type="PRINTS" id="PR01333">
    <property type="entry name" value="2POREKCHANEL"/>
</dbReference>
<dbReference type="SUPFAM" id="SSF47473">
    <property type="entry name" value="EF-hand"/>
    <property type="match status" value="1"/>
</dbReference>
<keyword evidence="13" id="KW-1185">Reference proteome</keyword>
<feature type="domain" description="EF-hand" evidence="11">
    <location>
        <begin position="284"/>
        <end position="319"/>
    </location>
</feature>
<evidence type="ECO:0000256" key="8">
    <source>
        <dbReference type="ARBA" id="ARBA00023303"/>
    </source>
</evidence>
<dbReference type="GO" id="GO:0022841">
    <property type="term" value="F:potassium ion leak channel activity"/>
    <property type="evidence" value="ECO:0007669"/>
    <property type="project" value="TreeGrafter"/>
</dbReference>
<protein>
    <recommendedName>
        <fullName evidence="11">EF-hand domain-containing protein</fullName>
    </recommendedName>
</protein>
<keyword evidence="4" id="KW-0106">Calcium</keyword>
<dbReference type="InterPro" id="IPR011992">
    <property type="entry name" value="EF-hand-dom_pair"/>
</dbReference>
<feature type="transmembrane region" description="Helical" evidence="10">
    <location>
        <begin position="104"/>
        <end position="124"/>
    </location>
</feature>
<keyword evidence="8" id="KW-0407">Ion channel</keyword>
<comment type="subcellular location">
    <subcellularLocation>
        <location evidence="1">Membrane</location>
        <topology evidence="1">Multi-pass membrane protein</topology>
    </subcellularLocation>
</comment>
<dbReference type="InterPro" id="IPR002048">
    <property type="entry name" value="EF_hand_dom"/>
</dbReference>